<feature type="transmembrane region" description="Helical" evidence="1">
    <location>
        <begin position="35"/>
        <end position="53"/>
    </location>
</feature>
<sequence>MVANAQRRLAALVALAVTIAAGLVAVSLPESAVTDVVGDALYVVAAYAGLVVVMPRVSSFVVGAIAAVWSVGVEFFQLTGLPVQWAAEFRPLGLVFGGVFDTRDLAVYVVAASVTTGIDIAGRRVLLRARCSPRSIDS</sequence>
<dbReference type="EMBL" id="JACGWY010000002">
    <property type="protein sequence ID" value="MBA8816346.1"/>
    <property type="molecule type" value="Genomic_DNA"/>
</dbReference>
<evidence type="ECO:0000313" key="2">
    <source>
        <dbReference type="EMBL" id="MBA8816346.1"/>
    </source>
</evidence>
<keyword evidence="1" id="KW-0472">Membrane</keyword>
<dbReference type="InterPro" id="IPR021257">
    <property type="entry name" value="DUF2809"/>
</dbReference>
<feature type="transmembrane region" description="Helical" evidence="1">
    <location>
        <begin position="60"/>
        <end position="85"/>
    </location>
</feature>
<proteinExistence type="predicted"/>
<dbReference type="Proteomes" id="UP000526083">
    <property type="component" value="Unassembled WGS sequence"/>
</dbReference>
<name>A0A7W3JP29_9MICO</name>
<evidence type="ECO:0008006" key="4">
    <source>
        <dbReference type="Google" id="ProtNLM"/>
    </source>
</evidence>
<evidence type="ECO:0000313" key="3">
    <source>
        <dbReference type="Proteomes" id="UP000526083"/>
    </source>
</evidence>
<gene>
    <name evidence="2" type="ORF">FHX48_001419</name>
</gene>
<dbReference type="AlphaFoldDB" id="A0A7W3JP29"/>
<evidence type="ECO:0000256" key="1">
    <source>
        <dbReference type="SAM" id="Phobius"/>
    </source>
</evidence>
<protein>
    <recommendedName>
        <fullName evidence="4">DUF2809 domain-containing protein</fullName>
    </recommendedName>
</protein>
<organism evidence="2 3">
    <name type="scientific">Microbacterium halimionae</name>
    <dbReference type="NCBI Taxonomy" id="1526413"/>
    <lineage>
        <taxon>Bacteria</taxon>
        <taxon>Bacillati</taxon>
        <taxon>Actinomycetota</taxon>
        <taxon>Actinomycetes</taxon>
        <taxon>Micrococcales</taxon>
        <taxon>Microbacteriaceae</taxon>
        <taxon>Microbacterium</taxon>
    </lineage>
</organism>
<keyword evidence="3" id="KW-1185">Reference proteome</keyword>
<comment type="caution">
    <text evidence="2">The sequence shown here is derived from an EMBL/GenBank/DDBJ whole genome shotgun (WGS) entry which is preliminary data.</text>
</comment>
<feature type="transmembrane region" description="Helical" evidence="1">
    <location>
        <begin position="105"/>
        <end position="126"/>
    </location>
</feature>
<dbReference type="RefSeq" id="WP_341780349.1">
    <property type="nucleotide sequence ID" value="NZ_JAAOZB010000002.1"/>
</dbReference>
<keyword evidence="1" id="KW-1133">Transmembrane helix</keyword>
<keyword evidence="1" id="KW-0812">Transmembrane</keyword>
<reference evidence="2 3" key="1">
    <citation type="submission" date="2020-07" db="EMBL/GenBank/DDBJ databases">
        <title>Sequencing the genomes of 1000 actinobacteria strains.</title>
        <authorList>
            <person name="Klenk H.-P."/>
        </authorList>
    </citation>
    <scope>NUCLEOTIDE SEQUENCE [LARGE SCALE GENOMIC DNA]</scope>
    <source>
        <strain evidence="2 3">DSM 27576</strain>
    </source>
</reference>
<accession>A0A7W3JP29</accession>
<dbReference type="Pfam" id="PF10990">
    <property type="entry name" value="DUF2809"/>
    <property type="match status" value="1"/>
</dbReference>